<dbReference type="EC" id="2.5.1.16" evidence="5"/>
<evidence type="ECO:0000256" key="5">
    <source>
        <dbReference type="HAMAP-Rule" id="MF_00198"/>
    </source>
</evidence>
<reference evidence="8 9" key="1">
    <citation type="submission" date="2023-11" db="EMBL/GenBank/DDBJ databases">
        <title>A Novel Polar Bacteriovorax (B. antarcticus) Isolated from the Biocrust in Antarctica.</title>
        <authorList>
            <person name="Mun W."/>
            <person name="Choi S.Y."/>
            <person name="Mitchell R.J."/>
        </authorList>
    </citation>
    <scope>NUCLEOTIDE SEQUENCE [LARGE SCALE GENOMIC DNA]</scope>
    <source>
        <strain evidence="8 9">PP10</strain>
    </source>
</reference>
<dbReference type="SUPFAM" id="SSF53335">
    <property type="entry name" value="S-adenosyl-L-methionine-dependent methyltransferases"/>
    <property type="match status" value="1"/>
</dbReference>
<comment type="similarity">
    <text evidence="1 5">Belongs to the spermidine/spermine synthase family.</text>
</comment>
<keyword evidence="9" id="KW-1185">Reference proteome</keyword>
<dbReference type="Pfam" id="PF01564">
    <property type="entry name" value="Spermine_synth"/>
    <property type="match status" value="1"/>
</dbReference>
<feature type="transmembrane region" description="Helical" evidence="5">
    <location>
        <begin position="12"/>
        <end position="36"/>
    </location>
</feature>
<dbReference type="PROSITE" id="PS51006">
    <property type="entry name" value="PABS_2"/>
    <property type="match status" value="1"/>
</dbReference>
<feature type="binding site" evidence="5">
    <location>
        <position position="369"/>
    </location>
    <ligand>
        <name>S-methyl-5'-thioadenosine</name>
        <dbReference type="ChEBI" id="CHEBI:17509"/>
    </ligand>
</feature>
<dbReference type="PANTHER" id="PTHR43317">
    <property type="entry name" value="THERMOSPERMINE SYNTHASE ACAULIS5"/>
    <property type="match status" value="1"/>
</dbReference>
<evidence type="ECO:0000256" key="2">
    <source>
        <dbReference type="ARBA" id="ARBA00022679"/>
    </source>
</evidence>
<comment type="caution">
    <text evidence="5">Lacks conserved residue(s) required for the propagation of feature annotation.</text>
</comment>
<feature type="transmembrane region" description="Helical" evidence="5">
    <location>
        <begin position="42"/>
        <end position="62"/>
    </location>
</feature>
<dbReference type="PROSITE" id="PS01330">
    <property type="entry name" value="PABS_1"/>
    <property type="match status" value="1"/>
</dbReference>
<dbReference type="InterPro" id="IPR001045">
    <property type="entry name" value="Spermi_synthase"/>
</dbReference>
<gene>
    <name evidence="5" type="primary">speE</name>
    <name evidence="8" type="ORF">SHI21_00305</name>
</gene>
<comment type="pathway">
    <text evidence="5">Amine and polyamine biosynthesis; spermidine biosynthesis; spermidine from putrescine: step 1/1.</text>
</comment>
<comment type="caution">
    <text evidence="8">The sequence shown here is derived from an EMBL/GenBank/DDBJ whole genome shotgun (WGS) entry which is preliminary data.</text>
</comment>
<dbReference type="Gene3D" id="3.40.50.150">
    <property type="entry name" value="Vaccinia Virus protein VP39"/>
    <property type="match status" value="1"/>
</dbReference>
<feature type="transmembrane region" description="Helical" evidence="5">
    <location>
        <begin position="115"/>
        <end position="144"/>
    </location>
</feature>
<evidence type="ECO:0000256" key="1">
    <source>
        <dbReference type="ARBA" id="ARBA00007867"/>
    </source>
</evidence>
<feature type="binding site" evidence="5">
    <location>
        <position position="286"/>
    </location>
    <ligand>
        <name>S-methyl-5'-thioadenosine</name>
        <dbReference type="ChEBI" id="CHEBI:17509"/>
    </ligand>
</feature>
<keyword evidence="2 5" id="KW-0808">Transferase</keyword>
<dbReference type="InterPro" id="IPR030374">
    <property type="entry name" value="PABS"/>
</dbReference>
<keyword evidence="3 5" id="KW-0745">Spermidine biosynthesis</keyword>
<feature type="binding site" evidence="5">
    <location>
        <position position="324"/>
    </location>
    <ligand>
        <name>spermidine</name>
        <dbReference type="ChEBI" id="CHEBI:57834"/>
    </ligand>
</feature>
<proteinExistence type="inferred from homology"/>
<comment type="subcellular location">
    <subcellularLocation>
        <location evidence="5">Cell membrane</location>
        <topology evidence="5">Multi-pass membrane protein</topology>
    </subcellularLocation>
</comment>
<keyword evidence="5" id="KW-1003">Cell membrane</keyword>
<keyword evidence="4 5" id="KW-0620">Polyamine biosynthesis</keyword>
<comment type="catalytic activity">
    <reaction evidence="5">
        <text>S-adenosyl 3-(methylsulfanyl)propylamine + putrescine = S-methyl-5'-thioadenosine + spermidine + H(+)</text>
        <dbReference type="Rhea" id="RHEA:12721"/>
        <dbReference type="ChEBI" id="CHEBI:15378"/>
        <dbReference type="ChEBI" id="CHEBI:17509"/>
        <dbReference type="ChEBI" id="CHEBI:57443"/>
        <dbReference type="ChEBI" id="CHEBI:57834"/>
        <dbReference type="ChEBI" id="CHEBI:326268"/>
        <dbReference type="EC" id="2.5.1.16"/>
    </reaction>
</comment>
<accession>A0ABU5VQC7</accession>
<keyword evidence="5" id="KW-0472">Membrane</keyword>
<feature type="transmembrane region" description="Helical" evidence="5">
    <location>
        <begin position="193"/>
        <end position="212"/>
    </location>
</feature>
<dbReference type="Proteomes" id="UP001302274">
    <property type="component" value="Unassembled WGS sequence"/>
</dbReference>
<keyword evidence="5" id="KW-1133">Transmembrane helix</keyword>
<dbReference type="HAMAP" id="MF_00198">
    <property type="entry name" value="Spermidine_synth"/>
    <property type="match status" value="1"/>
</dbReference>
<name>A0ABU5VQC7_9BACT</name>
<comment type="function">
    <text evidence="5">Catalyzes the irreversible transfer of a propylamine group from the amino donor S-adenosylmethioninamine (decarboxy-AdoMet) to putrescine (1,4-diaminobutane) to yield spermidine.</text>
</comment>
<feature type="transmembrane region" description="Helical" evidence="5">
    <location>
        <begin position="74"/>
        <end position="95"/>
    </location>
</feature>
<protein>
    <recommendedName>
        <fullName evidence="5">Polyamine aminopropyltransferase</fullName>
    </recommendedName>
    <alternativeName>
        <fullName evidence="5">Putrescine aminopropyltransferase</fullName>
        <shortName evidence="5">PAPT</shortName>
    </alternativeName>
    <alternativeName>
        <fullName evidence="5">Spermidine synthase</fullName>
        <shortName evidence="5">SPDS</shortName>
        <shortName evidence="5">SPDSY</shortName>
        <ecNumber evidence="5">2.5.1.16</ecNumber>
    </alternativeName>
</protein>
<evidence type="ECO:0000256" key="6">
    <source>
        <dbReference type="PROSITE-ProRule" id="PRU00354"/>
    </source>
</evidence>
<sequence length="572" mass="66290">MTSKKNLIKLEILVVTIVLAFCSIVYELLLANTLAIVTGNYIWWQSLTIGIYIGGLGLGAYWSDKLRDIYKSIINIEIALSFLGVCSVVYVYFLHGSYKYMDNLFYYTGDFRSAVYLQNLFALKFVFFGMVQLLTFLIGLFSGFEIPLMVRIAEDRLGEETDNEYQIFGINYIGTLVGTTFFAYLLLPKLDVIKTSVVVAMLNLAVCVYFIVRYMKVNKKRYFISSVCVLVFGLLIGFNERAITQTYLKVFYYMPKILSQNNKDVEDLYKKIERLPDIERSKSLYQYLDIFTYPTVENGEYKDATILTLDTNFQFNTATEFFYHQAFAHASIAMNEKIPKKVLLLGGGDGLLLRELLKYDEIESIDFIELDEKMLDLARGRFAKLNNHSVDNPKVKTQVNDGFYYLRNTNDKYDAIFIDFPYPNSYDLARLYSVEFYKYVYKALNPNGFVILDAPFFDKENELKNNMRARLMVTTVFNEMHVLNNSVVASTFYYAGFKTIFPYRVADESFLFLKKEAGAIDYNFMEKSDLSRLSPETIAEMHNIKNQNFPYEISARYINSIFKPAVVKKNEF</sequence>
<comment type="subunit">
    <text evidence="5">Homodimer or homotetramer.</text>
</comment>
<dbReference type="RefSeq" id="WP_323574063.1">
    <property type="nucleotide sequence ID" value="NZ_JAYGJQ010000001.1"/>
</dbReference>
<dbReference type="PANTHER" id="PTHR43317:SF1">
    <property type="entry name" value="THERMOSPERMINE SYNTHASE ACAULIS5"/>
    <property type="match status" value="1"/>
</dbReference>
<feature type="transmembrane region" description="Helical" evidence="5">
    <location>
        <begin position="165"/>
        <end position="187"/>
    </location>
</feature>
<evidence type="ECO:0000313" key="9">
    <source>
        <dbReference type="Proteomes" id="UP001302274"/>
    </source>
</evidence>
<evidence type="ECO:0000256" key="3">
    <source>
        <dbReference type="ARBA" id="ARBA00023066"/>
    </source>
</evidence>
<feature type="transmembrane region" description="Helical" evidence="5">
    <location>
        <begin position="221"/>
        <end position="238"/>
    </location>
</feature>
<dbReference type="EMBL" id="JAYGJQ010000001">
    <property type="protein sequence ID" value="MEA9354623.1"/>
    <property type="molecule type" value="Genomic_DNA"/>
</dbReference>
<evidence type="ECO:0000313" key="8">
    <source>
        <dbReference type="EMBL" id="MEA9354623.1"/>
    </source>
</evidence>
<dbReference type="InterPro" id="IPR030373">
    <property type="entry name" value="PABS_CS"/>
</dbReference>
<feature type="active site" description="Proton acceptor" evidence="5 6">
    <location>
        <position position="419"/>
    </location>
</feature>
<feature type="domain" description="PABS" evidence="7">
    <location>
        <begin position="240"/>
        <end position="515"/>
    </location>
</feature>
<evidence type="ECO:0000256" key="4">
    <source>
        <dbReference type="ARBA" id="ARBA00023115"/>
    </source>
</evidence>
<dbReference type="InterPro" id="IPR029063">
    <property type="entry name" value="SAM-dependent_MTases_sf"/>
</dbReference>
<feature type="binding site" evidence="5">
    <location>
        <position position="349"/>
    </location>
    <ligand>
        <name>spermidine</name>
        <dbReference type="ChEBI" id="CHEBI:57834"/>
    </ligand>
</feature>
<keyword evidence="5" id="KW-0812">Transmembrane</keyword>
<feature type="binding site" evidence="5">
    <location>
        <begin position="401"/>
        <end position="402"/>
    </location>
    <ligand>
        <name>S-methyl-5'-thioadenosine</name>
        <dbReference type="ChEBI" id="CHEBI:17509"/>
    </ligand>
</feature>
<organism evidence="8 9">
    <name type="scientific">Bacteriovorax antarcticus</name>
    <dbReference type="NCBI Taxonomy" id="3088717"/>
    <lineage>
        <taxon>Bacteria</taxon>
        <taxon>Pseudomonadati</taxon>
        <taxon>Bdellovibrionota</taxon>
        <taxon>Bacteriovoracia</taxon>
        <taxon>Bacteriovoracales</taxon>
        <taxon>Bacteriovoracaceae</taxon>
        <taxon>Bacteriovorax</taxon>
    </lineage>
</organism>
<evidence type="ECO:0000259" key="7">
    <source>
        <dbReference type="PROSITE" id="PS51006"/>
    </source>
</evidence>